<feature type="compositionally biased region" description="Pro residues" evidence="1">
    <location>
        <begin position="7"/>
        <end position="19"/>
    </location>
</feature>
<feature type="region of interest" description="Disordered" evidence="1">
    <location>
        <begin position="1"/>
        <end position="22"/>
    </location>
</feature>
<proteinExistence type="predicted"/>
<dbReference type="Proteomes" id="UP000324222">
    <property type="component" value="Unassembled WGS sequence"/>
</dbReference>
<dbReference type="AlphaFoldDB" id="A0A5B7EQ52"/>
<gene>
    <name evidence="2" type="ORF">E2C01_029746</name>
</gene>
<protein>
    <submittedName>
        <fullName evidence="2">Uncharacterized protein</fullName>
    </submittedName>
</protein>
<dbReference type="EMBL" id="VSRR010003475">
    <property type="protein sequence ID" value="MPC36292.1"/>
    <property type="molecule type" value="Genomic_DNA"/>
</dbReference>
<evidence type="ECO:0000256" key="1">
    <source>
        <dbReference type="SAM" id="MobiDB-lite"/>
    </source>
</evidence>
<name>A0A5B7EQ52_PORTR</name>
<organism evidence="2 3">
    <name type="scientific">Portunus trituberculatus</name>
    <name type="common">Swimming crab</name>
    <name type="synonym">Neptunus trituberculatus</name>
    <dbReference type="NCBI Taxonomy" id="210409"/>
    <lineage>
        <taxon>Eukaryota</taxon>
        <taxon>Metazoa</taxon>
        <taxon>Ecdysozoa</taxon>
        <taxon>Arthropoda</taxon>
        <taxon>Crustacea</taxon>
        <taxon>Multicrustacea</taxon>
        <taxon>Malacostraca</taxon>
        <taxon>Eumalacostraca</taxon>
        <taxon>Eucarida</taxon>
        <taxon>Decapoda</taxon>
        <taxon>Pleocyemata</taxon>
        <taxon>Brachyura</taxon>
        <taxon>Eubrachyura</taxon>
        <taxon>Portunoidea</taxon>
        <taxon>Portunidae</taxon>
        <taxon>Portuninae</taxon>
        <taxon>Portunus</taxon>
    </lineage>
</organism>
<keyword evidence="3" id="KW-1185">Reference proteome</keyword>
<sequence>MSLLLPYPLPPTLTPPDVPPLTGTKSVRNFLKDSMKGTSFKIRQKAKDLSRATTGENNSEFFRDKRRLSLQPMMGLDNYAQRAGRELEEQR</sequence>
<evidence type="ECO:0000313" key="3">
    <source>
        <dbReference type="Proteomes" id="UP000324222"/>
    </source>
</evidence>
<evidence type="ECO:0000313" key="2">
    <source>
        <dbReference type="EMBL" id="MPC36292.1"/>
    </source>
</evidence>
<accession>A0A5B7EQ52</accession>
<reference evidence="2 3" key="1">
    <citation type="submission" date="2019-05" db="EMBL/GenBank/DDBJ databases">
        <title>Another draft genome of Portunus trituberculatus and its Hox gene families provides insights of decapod evolution.</title>
        <authorList>
            <person name="Jeong J.-H."/>
            <person name="Song I."/>
            <person name="Kim S."/>
            <person name="Choi T."/>
            <person name="Kim D."/>
            <person name="Ryu S."/>
            <person name="Kim W."/>
        </authorList>
    </citation>
    <scope>NUCLEOTIDE SEQUENCE [LARGE SCALE GENOMIC DNA]</scope>
    <source>
        <tissue evidence="2">Muscle</tissue>
    </source>
</reference>
<comment type="caution">
    <text evidence="2">The sequence shown here is derived from an EMBL/GenBank/DDBJ whole genome shotgun (WGS) entry which is preliminary data.</text>
</comment>